<evidence type="ECO:0000313" key="11">
    <source>
        <dbReference type="Proteomes" id="UP001163947"/>
    </source>
</evidence>
<dbReference type="GO" id="GO:0003735">
    <property type="term" value="F:structural constituent of ribosome"/>
    <property type="evidence" value="ECO:0007669"/>
    <property type="project" value="InterPro"/>
</dbReference>
<dbReference type="GO" id="GO:0006412">
    <property type="term" value="P:translation"/>
    <property type="evidence" value="ECO:0007669"/>
    <property type="project" value="UniProtKB-UniRule"/>
</dbReference>
<dbReference type="GO" id="GO:1990904">
    <property type="term" value="C:ribonucleoprotein complex"/>
    <property type="evidence" value="ECO:0007669"/>
    <property type="project" value="UniProtKB-KW"/>
</dbReference>
<evidence type="ECO:0000256" key="4">
    <source>
        <dbReference type="ARBA" id="ARBA00022980"/>
    </source>
</evidence>
<evidence type="ECO:0000256" key="1">
    <source>
        <dbReference type="ARBA" id="ARBA00009296"/>
    </source>
</evidence>
<dbReference type="NCBIfam" id="NF001809">
    <property type="entry name" value="PRK00528.1"/>
    <property type="match status" value="1"/>
</dbReference>
<comment type="function">
    <text evidence="7">Binds the 23S rRNA.</text>
</comment>
<dbReference type="InterPro" id="IPR002150">
    <property type="entry name" value="Ribosomal_bL31"/>
</dbReference>
<dbReference type="PANTHER" id="PTHR33280:SF1">
    <property type="entry name" value="LARGE RIBOSOMAL SUBUNIT PROTEIN BL31C"/>
    <property type="match status" value="1"/>
</dbReference>
<keyword evidence="3 7" id="KW-0694">RNA-binding</keyword>
<reference evidence="8" key="2">
    <citation type="submission" date="2019-10" db="EMBL/GenBank/DDBJ databases">
        <title>Draft genome sequence of Rhodococcus aetherivorans JCM 14343.</title>
        <authorList>
            <person name="Inoue D."/>
            <person name="Nakazawa M."/>
            <person name="Yamamoto N."/>
            <person name="Sei K."/>
            <person name="Ike M."/>
        </authorList>
    </citation>
    <scope>NUCLEOTIDE SEQUENCE</scope>
    <source>
        <strain evidence="8">JCM 14343</strain>
    </source>
</reference>
<dbReference type="PROSITE" id="PS51257">
    <property type="entry name" value="PROKAR_LIPOPROTEIN"/>
    <property type="match status" value="1"/>
</dbReference>
<dbReference type="HAMAP" id="MF_00501">
    <property type="entry name" value="Ribosomal_bL31_1"/>
    <property type="match status" value="1"/>
</dbReference>
<dbReference type="NCBIfam" id="TIGR00105">
    <property type="entry name" value="L31"/>
    <property type="match status" value="1"/>
</dbReference>
<sequence>MKAGIHPNYVTTTVVCGCGNTFETRSTAESGRITVEVCSQCHPFYTGKQKILDTGGRVARFEARYGKRDTKKAAADK</sequence>
<dbReference type="InterPro" id="IPR042105">
    <property type="entry name" value="Ribosomal_bL31_sf"/>
</dbReference>
<dbReference type="GO" id="GO:0019843">
    <property type="term" value="F:rRNA binding"/>
    <property type="evidence" value="ECO:0007669"/>
    <property type="project" value="UniProtKB-KW"/>
</dbReference>
<keyword evidence="10" id="KW-1185">Reference proteome</keyword>
<dbReference type="NCBIfam" id="NF000612">
    <property type="entry name" value="PRK00019.1"/>
    <property type="match status" value="1"/>
</dbReference>
<dbReference type="Proteomes" id="UP000325466">
    <property type="component" value="Unassembled WGS sequence"/>
</dbReference>
<evidence type="ECO:0000313" key="8">
    <source>
        <dbReference type="EMBL" id="GES35404.1"/>
    </source>
</evidence>
<keyword evidence="5 7" id="KW-0687">Ribonucleoprotein</keyword>
<comment type="subunit">
    <text evidence="7">Part of the 50S ribosomal subunit.</text>
</comment>
<evidence type="ECO:0000313" key="9">
    <source>
        <dbReference type="EMBL" id="UYF92524.1"/>
    </source>
</evidence>
<accession>A0A0F6VIB5</accession>
<evidence type="ECO:0000256" key="6">
    <source>
        <dbReference type="ARBA" id="ARBA00035687"/>
    </source>
</evidence>
<dbReference type="AlphaFoldDB" id="A0A059MST8"/>
<dbReference type="EMBL" id="BLAH01000017">
    <property type="protein sequence ID" value="GES35404.1"/>
    <property type="molecule type" value="Genomic_DNA"/>
</dbReference>
<dbReference type="GeneID" id="83622520"/>
<feature type="binding site" evidence="7">
    <location>
        <position position="38"/>
    </location>
    <ligand>
        <name>Zn(2+)</name>
        <dbReference type="ChEBI" id="CHEBI:29105"/>
    </ligand>
</feature>
<dbReference type="InterPro" id="IPR027491">
    <property type="entry name" value="Ribosomal_bL31_A"/>
</dbReference>
<keyword evidence="7" id="KW-0479">Metal-binding</keyword>
<accession>N1MG03</accession>
<dbReference type="PRINTS" id="PR01249">
    <property type="entry name" value="RIBOSOMALL31"/>
</dbReference>
<dbReference type="GO" id="GO:0005840">
    <property type="term" value="C:ribosome"/>
    <property type="evidence" value="ECO:0007669"/>
    <property type="project" value="UniProtKB-KW"/>
</dbReference>
<reference evidence="9" key="3">
    <citation type="submission" date="2022-09" db="EMBL/GenBank/DDBJ databases">
        <title>The genome sequence of Rhodococcus aetherivorans N1.</title>
        <authorList>
            <person name="Jiang W."/>
        </authorList>
    </citation>
    <scope>NUCLEOTIDE SEQUENCE</scope>
    <source>
        <strain evidence="9">N1</strain>
    </source>
</reference>
<feature type="binding site" evidence="7">
    <location>
        <position position="18"/>
    </location>
    <ligand>
        <name>Zn(2+)</name>
        <dbReference type="ChEBI" id="CHEBI:29105"/>
    </ligand>
</feature>
<dbReference type="Proteomes" id="UP001163947">
    <property type="component" value="Chromosome"/>
</dbReference>
<evidence type="ECO:0000313" key="10">
    <source>
        <dbReference type="Proteomes" id="UP000325466"/>
    </source>
</evidence>
<keyword evidence="7" id="KW-0862">Zinc</keyword>
<gene>
    <name evidence="7 9" type="primary">rpmE</name>
    <name evidence="9" type="ORF">OCS65_18840</name>
    <name evidence="8" type="ORF">RAJCM14343_0652</name>
</gene>
<dbReference type="GO" id="GO:0046872">
    <property type="term" value="F:metal ion binding"/>
    <property type="evidence" value="ECO:0007669"/>
    <property type="project" value="UniProtKB-KW"/>
</dbReference>
<feature type="binding site" evidence="7">
    <location>
        <position position="16"/>
    </location>
    <ligand>
        <name>Zn(2+)</name>
        <dbReference type="ChEBI" id="CHEBI:29105"/>
    </ligand>
</feature>
<dbReference type="InterPro" id="IPR034704">
    <property type="entry name" value="Ribosomal_bL28/bL31-like_sf"/>
</dbReference>
<name>A0A059MST8_9NOCA</name>
<dbReference type="RefSeq" id="WP_006944378.1">
    <property type="nucleotide sequence ID" value="NZ_BAAAYP010000043.1"/>
</dbReference>
<keyword evidence="4 7" id="KW-0689">Ribosomal protein</keyword>
<organism evidence="9 11">
    <name type="scientific">Rhodococcus aetherivorans</name>
    <dbReference type="NCBI Taxonomy" id="191292"/>
    <lineage>
        <taxon>Bacteria</taxon>
        <taxon>Bacillati</taxon>
        <taxon>Actinomycetota</taxon>
        <taxon>Actinomycetes</taxon>
        <taxon>Mycobacteriales</taxon>
        <taxon>Nocardiaceae</taxon>
        <taxon>Rhodococcus</taxon>
    </lineage>
</organism>
<protein>
    <recommendedName>
        <fullName evidence="6 7">Large ribosomal subunit protein bL31</fullName>
    </recommendedName>
</protein>
<evidence type="ECO:0000256" key="7">
    <source>
        <dbReference type="HAMAP-Rule" id="MF_00501"/>
    </source>
</evidence>
<dbReference type="PANTHER" id="PTHR33280">
    <property type="entry name" value="50S RIBOSOMAL PROTEIN L31, CHLOROPLASTIC"/>
    <property type="match status" value="1"/>
</dbReference>
<evidence type="ECO:0000256" key="3">
    <source>
        <dbReference type="ARBA" id="ARBA00022884"/>
    </source>
</evidence>
<proteinExistence type="inferred from homology"/>
<dbReference type="Pfam" id="PF01197">
    <property type="entry name" value="Ribosomal_L31"/>
    <property type="match status" value="1"/>
</dbReference>
<dbReference type="SUPFAM" id="SSF143800">
    <property type="entry name" value="L28p-like"/>
    <property type="match status" value="1"/>
</dbReference>
<dbReference type="KEGG" id="rav:AAT18_10165"/>
<comment type="cofactor">
    <cofactor evidence="7">
        <name>Zn(2+)</name>
        <dbReference type="ChEBI" id="CHEBI:29105"/>
    </cofactor>
    <text evidence="7">Binds 1 zinc ion per subunit.</text>
</comment>
<dbReference type="EMBL" id="CP106982">
    <property type="protein sequence ID" value="UYF92524.1"/>
    <property type="molecule type" value="Genomic_DNA"/>
</dbReference>
<accession>A0A059MST8</accession>
<evidence type="ECO:0000256" key="2">
    <source>
        <dbReference type="ARBA" id="ARBA00022730"/>
    </source>
</evidence>
<feature type="binding site" evidence="7">
    <location>
        <position position="41"/>
    </location>
    <ligand>
        <name>Zn(2+)</name>
        <dbReference type="ChEBI" id="CHEBI:29105"/>
    </ligand>
</feature>
<comment type="similarity">
    <text evidence="1 7">Belongs to the bacterial ribosomal protein bL31 family. Type A subfamily.</text>
</comment>
<keyword evidence="2 7" id="KW-0699">rRNA-binding</keyword>
<dbReference type="Gene3D" id="4.10.830.30">
    <property type="entry name" value="Ribosomal protein L31"/>
    <property type="match status" value="1"/>
</dbReference>
<reference evidence="8 10" key="1">
    <citation type="journal article" date="2018" name="Biodegradation">
        <title>1,4-Dioxane degradation characteristics of Rhodococcus aetherivorans JCM 14343.</title>
        <authorList>
            <person name="Inoue D."/>
            <person name="Tsunoda T."/>
            <person name="Yamamoto N."/>
            <person name="Ike M."/>
            <person name="Sei K."/>
        </authorList>
    </citation>
    <scope>NUCLEOTIDE SEQUENCE [LARGE SCALE GENOMIC DNA]</scope>
    <source>
        <strain evidence="8 10">JCM 14343</strain>
    </source>
</reference>
<evidence type="ECO:0000256" key="5">
    <source>
        <dbReference type="ARBA" id="ARBA00023274"/>
    </source>
</evidence>
<dbReference type="PROSITE" id="PS01143">
    <property type="entry name" value="RIBOSOMAL_L31"/>
    <property type="match status" value="1"/>
</dbReference>